<keyword evidence="2" id="KW-1185">Reference proteome</keyword>
<reference evidence="1 2" key="1">
    <citation type="submission" date="2016-07" db="EMBL/GenBank/DDBJ databases">
        <title>Pervasive Adenine N6-methylation of Active Genes in Fungi.</title>
        <authorList>
            <consortium name="DOE Joint Genome Institute"/>
            <person name="Mondo S.J."/>
            <person name="Dannebaum R.O."/>
            <person name="Kuo R.C."/>
            <person name="Labutti K."/>
            <person name="Haridas S."/>
            <person name="Kuo A."/>
            <person name="Salamov A."/>
            <person name="Ahrendt S.R."/>
            <person name="Lipzen A."/>
            <person name="Sullivan W."/>
            <person name="Andreopoulos W.B."/>
            <person name="Clum A."/>
            <person name="Lindquist E."/>
            <person name="Daum C."/>
            <person name="Ramamoorthy G.K."/>
            <person name="Gryganskyi A."/>
            <person name="Culley D."/>
            <person name="Magnuson J.K."/>
            <person name="James T.Y."/>
            <person name="O'Malley M.A."/>
            <person name="Stajich J.E."/>
            <person name="Spatafora J.W."/>
            <person name="Visel A."/>
            <person name="Grigoriev I.V."/>
        </authorList>
    </citation>
    <scope>NUCLEOTIDE SEQUENCE [LARGE SCALE GENOMIC DNA]</scope>
    <source>
        <strain evidence="1 2">CBS 931.73</strain>
    </source>
</reference>
<gene>
    <name evidence="1" type="ORF">K493DRAFT_317294</name>
</gene>
<evidence type="ECO:0000313" key="2">
    <source>
        <dbReference type="Proteomes" id="UP000193498"/>
    </source>
</evidence>
<dbReference type="EMBL" id="MCFE01000323">
    <property type="protein sequence ID" value="ORX91399.1"/>
    <property type="molecule type" value="Genomic_DNA"/>
</dbReference>
<comment type="caution">
    <text evidence="1">The sequence shown here is derived from an EMBL/GenBank/DDBJ whole genome shotgun (WGS) entry which is preliminary data.</text>
</comment>
<dbReference type="AlphaFoldDB" id="A0A1Y1Y0A3"/>
<organism evidence="1 2">
    <name type="scientific">Basidiobolus meristosporus CBS 931.73</name>
    <dbReference type="NCBI Taxonomy" id="1314790"/>
    <lineage>
        <taxon>Eukaryota</taxon>
        <taxon>Fungi</taxon>
        <taxon>Fungi incertae sedis</taxon>
        <taxon>Zoopagomycota</taxon>
        <taxon>Entomophthoromycotina</taxon>
        <taxon>Basidiobolomycetes</taxon>
        <taxon>Basidiobolales</taxon>
        <taxon>Basidiobolaceae</taxon>
        <taxon>Basidiobolus</taxon>
    </lineage>
</organism>
<name>A0A1Y1Y0A3_9FUNG</name>
<proteinExistence type="predicted"/>
<feature type="non-terminal residue" evidence="1">
    <location>
        <position position="1"/>
    </location>
</feature>
<evidence type="ECO:0000313" key="1">
    <source>
        <dbReference type="EMBL" id="ORX91399.1"/>
    </source>
</evidence>
<dbReference type="InParanoid" id="A0A1Y1Y0A3"/>
<dbReference type="Proteomes" id="UP000193498">
    <property type="component" value="Unassembled WGS sequence"/>
</dbReference>
<accession>A0A1Y1Y0A3</accession>
<sequence length="64" mass="7030">INIPSHFNIDMFAIPVVRSTALRIVSEAPKLAAFGVGILGVGWYGNKVIRGQEVLYINFKKQTA</sequence>
<protein>
    <submittedName>
        <fullName evidence="1">Uncharacterized protein</fullName>
    </submittedName>
</protein>